<dbReference type="InterPro" id="IPR010213">
    <property type="entry name" value="TF_NusA"/>
</dbReference>
<dbReference type="PANTHER" id="PTHR22648">
    <property type="entry name" value="TRANSCRIPTION TERMINATION FACTOR NUSA"/>
    <property type="match status" value="1"/>
</dbReference>
<gene>
    <name evidence="7" type="primary">nusA</name>
    <name evidence="10" type="ordered locus">Ethha_2786</name>
</gene>
<dbReference type="InterPro" id="IPR025249">
    <property type="entry name" value="TF_NusA_KH_1st"/>
</dbReference>
<keyword evidence="1 7" id="KW-0806">Transcription termination</keyword>
<keyword evidence="2 7" id="KW-0963">Cytoplasm</keyword>
<evidence type="ECO:0000256" key="5">
    <source>
        <dbReference type="ARBA" id="ARBA00023015"/>
    </source>
</evidence>
<comment type="subcellular location">
    <subcellularLocation>
        <location evidence="7">Cytoplasm</location>
    </subcellularLocation>
</comment>
<dbReference type="SUPFAM" id="SSF69705">
    <property type="entry name" value="Transcription factor NusA, N-terminal domain"/>
    <property type="match status" value="1"/>
</dbReference>
<organism evidence="10 11">
    <name type="scientific">Ethanoligenens harbinense (strain DSM 18485 / JCM 12961 / CGMCC 1.5033 / YUAN-3)</name>
    <dbReference type="NCBI Taxonomy" id="663278"/>
    <lineage>
        <taxon>Bacteria</taxon>
        <taxon>Bacillati</taxon>
        <taxon>Bacillota</taxon>
        <taxon>Clostridia</taxon>
        <taxon>Eubacteriales</taxon>
        <taxon>Oscillospiraceae</taxon>
        <taxon>Ethanoligenens</taxon>
    </lineage>
</organism>
<dbReference type="STRING" id="663278.Ethha_2786"/>
<dbReference type="InterPro" id="IPR013735">
    <property type="entry name" value="TF_NusA_N"/>
</dbReference>
<evidence type="ECO:0000256" key="4">
    <source>
        <dbReference type="ARBA" id="ARBA00022884"/>
    </source>
</evidence>
<dbReference type="GO" id="GO:0005829">
    <property type="term" value="C:cytosol"/>
    <property type="evidence" value="ECO:0007669"/>
    <property type="project" value="TreeGrafter"/>
</dbReference>
<dbReference type="CDD" id="cd04455">
    <property type="entry name" value="S1_NusA"/>
    <property type="match status" value="1"/>
</dbReference>
<dbReference type="InterPro" id="IPR015946">
    <property type="entry name" value="KH_dom-like_a/b"/>
</dbReference>
<dbReference type="HOGENOM" id="CLU_029242_2_2_9"/>
<evidence type="ECO:0000256" key="1">
    <source>
        <dbReference type="ARBA" id="ARBA00022472"/>
    </source>
</evidence>
<dbReference type="FunFam" id="3.30.300.20:FF:000005">
    <property type="entry name" value="Transcription termination/antitermination protein NusA"/>
    <property type="match status" value="1"/>
</dbReference>
<dbReference type="Pfam" id="PF26594">
    <property type="entry name" value="KH_NusA_2nd"/>
    <property type="match status" value="1"/>
</dbReference>
<keyword evidence="4 7" id="KW-0694">RNA-binding</keyword>
<dbReference type="PROSITE" id="PS50084">
    <property type="entry name" value="KH_TYPE_1"/>
    <property type="match status" value="1"/>
</dbReference>
<comment type="function">
    <text evidence="7">Participates in both transcription termination and antitermination.</text>
</comment>
<feature type="domain" description="K Homology" evidence="9">
    <location>
        <begin position="302"/>
        <end position="361"/>
    </location>
</feature>
<dbReference type="CDD" id="cd02134">
    <property type="entry name" value="KH-II_NusA_rpt1"/>
    <property type="match status" value="1"/>
</dbReference>
<dbReference type="Gene3D" id="2.40.50.140">
    <property type="entry name" value="Nucleic acid-binding proteins"/>
    <property type="match status" value="1"/>
</dbReference>
<dbReference type="FunFam" id="3.30.300.20:FF:000002">
    <property type="entry name" value="Transcription termination/antitermination protein NusA"/>
    <property type="match status" value="1"/>
</dbReference>
<dbReference type="InterPro" id="IPR009019">
    <property type="entry name" value="KH_sf_prok-type"/>
</dbReference>
<comment type="similarity">
    <text evidence="7">Belongs to the NusA family.</text>
</comment>
<dbReference type="HAMAP" id="MF_00945_B">
    <property type="entry name" value="NusA_B"/>
    <property type="match status" value="1"/>
</dbReference>
<dbReference type="SUPFAM" id="SSF50249">
    <property type="entry name" value="Nucleic acid-binding proteins"/>
    <property type="match status" value="1"/>
</dbReference>
<name>E6U8F9_ETHHY</name>
<dbReference type="InterPro" id="IPR030842">
    <property type="entry name" value="TF_NusA_bacterial"/>
</dbReference>
<dbReference type="Pfam" id="PF08529">
    <property type="entry name" value="NusA_N"/>
    <property type="match status" value="1"/>
</dbReference>
<comment type="subunit">
    <text evidence="7">Monomer. Binds directly to the core enzyme of the DNA-dependent RNA polymerase and to nascent RNA.</text>
</comment>
<dbReference type="Gene3D" id="3.30.300.20">
    <property type="match status" value="2"/>
</dbReference>
<dbReference type="eggNOG" id="COG0195">
    <property type="taxonomic scope" value="Bacteria"/>
</dbReference>
<dbReference type="InterPro" id="IPR058582">
    <property type="entry name" value="KH_NusA_2nd"/>
</dbReference>
<evidence type="ECO:0000256" key="2">
    <source>
        <dbReference type="ARBA" id="ARBA00022490"/>
    </source>
</evidence>
<keyword evidence="3 7" id="KW-0889">Transcription antitermination</keyword>
<dbReference type="KEGG" id="eha:Ethha_2786"/>
<dbReference type="CDD" id="cd22529">
    <property type="entry name" value="KH-II_NusA_rpt2"/>
    <property type="match status" value="1"/>
</dbReference>
<dbReference type="Proteomes" id="UP000001551">
    <property type="component" value="Chromosome"/>
</dbReference>
<protein>
    <recommendedName>
        <fullName evidence="7">Transcription termination/antitermination protein NusA</fullName>
    </recommendedName>
</protein>
<dbReference type="SMART" id="SM00322">
    <property type="entry name" value="KH"/>
    <property type="match status" value="2"/>
</dbReference>
<evidence type="ECO:0000256" key="8">
    <source>
        <dbReference type="SAM" id="MobiDB-lite"/>
    </source>
</evidence>
<evidence type="ECO:0000259" key="9">
    <source>
        <dbReference type="SMART" id="SM00322"/>
    </source>
</evidence>
<evidence type="ECO:0000256" key="3">
    <source>
        <dbReference type="ARBA" id="ARBA00022814"/>
    </source>
</evidence>
<dbReference type="GO" id="GO:0006353">
    <property type="term" value="P:DNA-templated transcription termination"/>
    <property type="evidence" value="ECO:0007669"/>
    <property type="project" value="UniProtKB-UniRule"/>
</dbReference>
<dbReference type="InterPro" id="IPR012340">
    <property type="entry name" value="NA-bd_OB-fold"/>
</dbReference>
<dbReference type="EMBL" id="CP002400">
    <property type="protein sequence ID" value="ADU28278.1"/>
    <property type="molecule type" value="Genomic_DNA"/>
</dbReference>
<dbReference type="PANTHER" id="PTHR22648:SF0">
    <property type="entry name" value="TRANSCRIPTION TERMINATION_ANTITERMINATION PROTEIN NUSA"/>
    <property type="match status" value="1"/>
</dbReference>
<evidence type="ECO:0000256" key="7">
    <source>
        <dbReference type="HAMAP-Rule" id="MF_00945"/>
    </source>
</evidence>
<reference evidence="10 11" key="1">
    <citation type="submission" date="2010-12" db="EMBL/GenBank/DDBJ databases">
        <title>Complete sequence of Ethanoligenens harbinense YUAN-3.</title>
        <authorList>
            <person name="Lucas S."/>
            <person name="Copeland A."/>
            <person name="Lapidus A."/>
            <person name="Cheng J.-F."/>
            <person name="Bruce D."/>
            <person name="Goodwin L."/>
            <person name="Pitluck S."/>
            <person name="Chertkov O."/>
            <person name="Misra M."/>
            <person name="Detter J.C."/>
            <person name="Han C."/>
            <person name="Tapia R."/>
            <person name="Land M."/>
            <person name="Hauser L."/>
            <person name="Jeffries C."/>
            <person name="Kyrpides N."/>
            <person name="Ivanova N."/>
            <person name="Mikhailova N."/>
            <person name="Wang A."/>
            <person name="Mouttaki H."/>
            <person name="He Z."/>
            <person name="Zhou J."/>
            <person name="Hemme C.L."/>
            <person name="Woyke T."/>
        </authorList>
    </citation>
    <scope>NUCLEOTIDE SEQUENCE [LARGE SCALE GENOMIC DNA]</scope>
    <source>
        <strain evidence="11">DSM 18485 / JCM 12961 / CGMCC 1.5033 / YUAN-3</strain>
    </source>
</reference>
<dbReference type="RefSeq" id="WP_013486621.1">
    <property type="nucleotide sequence ID" value="NC_014828.1"/>
</dbReference>
<evidence type="ECO:0000313" key="10">
    <source>
        <dbReference type="EMBL" id="ADU28278.1"/>
    </source>
</evidence>
<dbReference type="InterPro" id="IPR004087">
    <property type="entry name" value="KH_dom"/>
</dbReference>
<sequence length="370" mass="40705">MNAEFFDALEALEKEKGIPEGHLAEKIANAITIAVKHNYKTGDNTIVELDPQKRIFRVALRKTVSETVENPQMEIYLDEAKAIDPRVTIGDTVDIELDTRKFGRIAAQTAKHVIRQGIREVEREIIKDESMSRQHEMVTAGISRIDSVTGSAYLDIGRAEAVMPANEQIPGEQLREGQMVKVYVVEVKNGEKGVRTLVSRTHPGMIRRLFELEVPEIYDGTVEIMGIAREPGSRTKVAVASKNEDVDAIGSCIGPKGGRVGNIVEELHGEKIDLIPYAQDIGQYIAAALAPAAVVEVTTDEKERRARVIVPDDQLSLAIGNRGQNVRLAAKLTGWRIDIRPESGADEDPQPRQTNMAAAFEAAETEPDAE</sequence>
<dbReference type="Gene3D" id="3.30.1480.10">
    <property type="entry name" value="NusA, N-terminal domain"/>
    <property type="match status" value="1"/>
</dbReference>
<evidence type="ECO:0000256" key="6">
    <source>
        <dbReference type="ARBA" id="ARBA00023163"/>
    </source>
</evidence>
<dbReference type="SUPFAM" id="SSF54814">
    <property type="entry name" value="Prokaryotic type KH domain (KH-domain type II)"/>
    <property type="match status" value="2"/>
</dbReference>
<dbReference type="Pfam" id="PF13184">
    <property type="entry name" value="KH_NusA_1st"/>
    <property type="match status" value="1"/>
</dbReference>
<dbReference type="GO" id="GO:0003723">
    <property type="term" value="F:RNA binding"/>
    <property type="evidence" value="ECO:0007669"/>
    <property type="project" value="UniProtKB-UniRule"/>
</dbReference>
<proteinExistence type="inferred from homology"/>
<dbReference type="GO" id="GO:0003700">
    <property type="term" value="F:DNA-binding transcription factor activity"/>
    <property type="evidence" value="ECO:0007669"/>
    <property type="project" value="InterPro"/>
</dbReference>
<feature type="domain" description="K Homology" evidence="9">
    <location>
        <begin position="231"/>
        <end position="295"/>
    </location>
</feature>
<keyword evidence="5 7" id="KW-0805">Transcription regulation</keyword>
<keyword evidence="6 7" id="KW-0804">Transcription</keyword>
<accession>E6U8F9</accession>
<keyword evidence="11" id="KW-1185">Reference proteome</keyword>
<evidence type="ECO:0000313" key="11">
    <source>
        <dbReference type="Proteomes" id="UP000001551"/>
    </source>
</evidence>
<dbReference type="GO" id="GO:0031564">
    <property type="term" value="P:transcription antitermination"/>
    <property type="evidence" value="ECO:0007669"/>
    <property type="project" value="UniProtKB-UniRule"/>
</dbReference>
<dbReference type="InterPro" id="IPR036555">
    <property type="entry name" value="NusA_N_sf"/>
</dbReference>
<dbReference type="NCBIfam" id="TIGR01953">
    <property type="entry name" value="NusA"/>
    <property type="match status" value="1"/>
</dbReference>
<feature type="region of interest" description="Disordered" evidence="8">
    <location>
        <begin position="340"/>
        <end position="370"/>
    </location>
</feature>
<dbReference type="AlphaFoldDB" id="E6U8F9"/>